<organism evidence="4 5">
    <name type="scientific">Paenibacillus nicotianae</name>
    <dbReference type="NCBI Taxonomy" id="1526551"/>
    <lineage>
        <taxon>Bacteria</taxon>
        <taxon>Bacillati</taxon>
        <taxon>Bacillota</taxon>
        <taxon>Bacilli</taxon>
        <taxon>Bacillales</taxon>
        <taxon>Paenibacillaceae</taxon>
        <taxon>Paenibacillus</taxon>
    </lineage>
</organism>
<reference evidence="5" key="1">
    <citation type="journal article" date="2019" name="Int. J. Syst. Evol. Microbiol.">
        <title>The Global Catalogue of Microorganisms (GCM) 10K type strain sequencing project: providing services to taxonomists for standard genome sequencing and annotation.</title>
        <authorList>
            <consortium name="The Broad Institute Genomics Platform"/>
            <consortium name="The Broad Institute Genome Sequencing Center for Infectious Disease"/>
            <person name="Wu L."/>
            <person name="Ma J."/>
        </authorList>
    </citation>
    <scope>NUCLEOTIDE SEQUENCE [LARGE SCALE GENOMIC DNA]</scope>
    <source>
        <strain evidence="5">CGMCC 1.15067</strain>
    </source>
</reference>
<feature type="domain" description="F5/8 type C" evidence="3">
    <location>
        <begin position="53"/>
        <end position="177"/>
    </location>
</feature>
<dbReference type="Proteomes" id="UP001597403">
    <property type="component" value="Unassembled WGS sequence"/>
</dbReference>
<evidence type="ECO:0000313" key="5">
    <source>
        <dbReference type="Proteomes" id="UP001597403"/>
    </source>
</evidence>
<evidence type="ECO:0000256" key="2">
    <source>
        <dbReference type="SAM" id="SignalP"/>
    </source>
</evidence>
<dbReference type="SUPFAM" id="SSF49785">
    <property type="entry name" value="Galactose-binding domain-like"/>
    <property type="match status" value="1"/>
</dbReference>
<evidence type="ECO:0000256" key="1">
    <source>
        <dbReference type="SAM" id="MobiDB-lite"/>
    </source>
</evidence>
<dbReference type="Pfam" id="PF00754">
    <property type="entry name" value="F5_F8_type_C"/>
    <property type="match status" value="1"/>
</dbReference>
<dbReference type="InterPro" id="IPR008979">
    <property type="entry name" value="Galactose-bd-like_sf"/>
</dbReference>
<evidence type="ECO:0000259" key="3">
    <source>
        <dbReference type="Pfam" id="PF00754"/>
    </source>
</evidence>
<feature type="chain" id="PRO_5045536843" evidence="2">
    <location>
        <begin position="30"/>
        <end position="289"/>
    </location>
</feature>
<feature type="region of interest" description="Disordered" evidence="1">
    <location>
        <begin position="192"/>
        <end position="212"/>
    </location>
</feature>
<feature type="compositionally biased region" description="Pro residues" evidence="1">
    <location>
        <begin position="194"/>
        <end position="208"/>
    </location>
</feature>
<keyword evidence="5" id="KW-1185">Reference proteome</keyword>
<evidence type="ECO:0000313" key="4">
    <source>
        <dbReference type="EMBL" id="MFD1989960.1"/>
    </source>
</evidence>
<accession>A0ABW4USP8</accession>
<gene>
    <name evidence="4" type="ORF">ACFSGI_08320</name>
</gene>
<proteinExistence type="predicted"/>
<sequence length="289" mass="32037">MKTKFKVKLSVLMSMLILVMILSSQVTSAAESETPVNLIPAMTSNTAPSGIASASSIWSAANHQPFQVFDGKDSDYGWSTAAGQLTGWIAYEFDKPVAVNKYTLKPRNNDTDFSTEAAKAWTFEGWDGANWVVLDTRADITGWVKKVSKEFTFTNDTAYKKYRLNITKNNGNTSYVTLGEMQMFYIPTKVVTPEPTPTPTPEPTPTPQPSGDRAILVVTMDTGLEKEFDLSMSEVEAFISWYENKQAGSGKATYAIDKHNNNKGPFSSRKDYVIFNKILTFEVSEYSAS</sequence>
<keyword evidence="2" id="KW-0732">Signal</keyword>
<dbReference type="InterPro" id="IPR000421">
    <property type="entry name" value="FA58C"/>
</dbReference>
<name>A0ABW4USP8_9BACL</name>
<feature type="signal peptide" evidence="2">
    <location>
        <begin position="1"/>
        <end position="29"/>
    </location>
</feature>
<dbReference type="EMBL" id="JBHUGF010000010">
    <property type="protein sequence ID" value="MFD1989960.1"/>
    <property type="molecule type" value="Genomic_DNA"/>
</dbReference>
<protein>
    <submittedName>
        <fullName evidence="4">Discoidin domain-containing protein</fullName>
    </submittedName>
</protein>
<dbReference type="Gene3D" id="2.60.120.260">
    <property type="entry name" value="Galactose-binding domain-like"/>
    <property type="match status" value="1"/>
</dbReference>
<comment type="caution">
    <text evidence="4">The sequence shown here is derived from an EMBL/GenBank/DDBJ whole genome shotgun (WGS) entry which is preliminary data.</text>
</comment>